<dbReference type="EMBL" id="CP060715">
    <property type="protein sequence ID" value="QNN59918.1"/>
    <property type="molecule type" value="Genomic_DNA"/>
</dbReference>
<dbReference type="NCBIfam" id="TIGR02872">
    <property type="entry name" value="spore_ytvI"/>
    <property type="match status" value="1"/>
</dbReference>
<keyword evidence="3 6" id="KW-0812">Transmembrane</keyword>
<dbReference type="PANTHER" id="PTHR21716:SF68">
    <property type="entry name" value="TRANSPORT PROTEIN YTVI-RELATED"/>
    <property type="match status" value="1"/>
</dbReference>
<dbReference type="KEGG" id="eio:H9L01_05890"/>
<dbReference type="InterPro" id="IPR014227">
    <property type="entry name" value="YtvI-like"/>
</dbReference>
<dbReference type="RefSeq" id="WP_187533052.1">
    <property type="nucleotide sequence ID" value="NZ_CBCSHU010000002.1"/>
</dbReference>
<feature type="transmembrane region" description="Helical" evidence="6">
    <location>
        <begin position="319"/>
        <end position="341"/>
    </location>
</feature>
<dbReference type="PANTHER" id="PTHR21716">
    <property type="entry name" value="TRANSMEMBRANE PROTEIN"/>
    <property type="match status" value="1"/>
</dbReference>
<gene>
    <name evidence="7" type="primary">ytvI</name>
    <name evidence="7" type="ORF">H9L01_05890</name>
</gene>
<keyword evidence="8" id="KW-1185">Reference proteome</keyword>
<evidence type="ECO:0000256" key="2">
    <source>
        <dbReference type="ARBA" id="ARBA00009773"/>
    </source>
</evidence>
<feature type="transmembrane region" description="Helical" evidence="6">
    <location>
        <begin position="31"/>
        <end position="49"/>
    </location>
</feature>
<evidence type="ECO:0000256" key="6">
    <source>
        <dbReference type="SAM" id="Phobius"/>
    </source>
</evidence>
<evidence type="ECO:0000313" key="8">
    <source>
        <dbReference type="Proteomes" id="UP000515928"/>
    </source>
</evidence>
<evidence type="ECO:0000313" key="7">
    <source>
        <dbReference type="EMBL" id="QNN59918.1"/>
    </source>
</evidence>
<name>A0A7G9RWE3_9FIRM</name>
<accession>A0A7G9RWE3</accession>
<feature type="transmembrane region" description="Helical" evidence="6">
    <location>
        <begin position="61"/>
        <end position="89"/>
    </location>
</feature>
<reference evidence="7 8" key="1">
    <citation type="submission" date="2020-08" db="EMBL/GenBank/DDBJ databases">
        <title>Genome sequence of Erysipelothrix inopinata DSM 15511T.</title>
        <authorList>
            <person name="Hyun D.-W."/>
            <person name="Bae J.-W."/>
        </authorList>
    </citation>
    <scope>NUCLEOTIDE SEQUENCE [LARGE SCALE GENOMIC DNA]</scope>
    <source>
        <strain evidence="7 8">DSM 15511</strain>
    </source>
</reference>
<comment type="similarity">
    <text evidence="2">Belongs to the autoinducer-2 exporter (AI-2E) (TC 2.A.86) family.</text>
</comment>
<evidence type="ECO:0000256" key="4">
    <source>
        <dbReference type="ARBA" id="ARBA00022989"/>
    </source>
</evidence>
<feature type="transmembrane region" description="Helical" evidence="6">
    <location>
        <begin position="7"/>
        <end position="25"/>
    </location>
</feature>
<dbReference type="Pfam" id="PF01594">
    <property type="entry name" value="AI-2E_transport"/>
    <property type="match status" value="1"/>
</dbReference>
<sequence length="372" mass="41130">MEKRKSFIINVIYFILVLGIAGIGTYFAFSYLMPFIIGFLIAFILRPVIYKLTRHFGNKKWISLLVIFLFYILIGFAVFWISIAAISGIEKFAVKLPGFYNNTLAPSLANLFDGFDGVFSSSDPNIASTVQEITAVLTANVKNIVQGLSTGALNFITKVISSVPSLLISTLIAIISSFFFTTDYRNIVNNIFNVIPEKRRQLVLDIKDGLVGTIGKYLQAYAKLMSLTFVELSLGLWLVGITNPIGTAFIIAIVDILPVLGTGTVMIPWFIIELILGNFTRGIALAVIYVLITVVRNVLEPKIVGEQIGLHPLATLILIYVGMKLFGFAGLFGLPIGVTIVKTLHDEGKIQFFRNISDSRNESKNQLEEIQD</sequence>
<feature type="transmembrane region" description="Helical" evidence="6">
    <location>
        <begin position="279"/>
        <end position="299"/>
    </location>
</feature>
<evidence type="ECO:0000256" key="1">
    <source>
        <dbReference type="ARBA" id="ARBA00004141"/>
    </source>
</evidence>
<dbReference type="GO" id="GO:0055085">
    <property type="term" value="P:transmembrane transport"/>
    <property type="evidence" value="ECO:0007669"/>
    <property type="project" value="TreeGrafter"/>
</dbReference>
<protein>
    <submittedName>
        <fullName evidence="7">Sporulation integral membrane protein YtvI</fullName>
    </submittedName>
</protein>
<feature type="transmembrane region" description="Helical" evidence="6">
    <location>
        <begin position="159"/>
        <end position="180"/>
    </location>
</feature>
<dbReference type="InterPro" id="IPR002549">
    <property type="entry name" value="AI-2E-like"/>
</dbReference>
<proteinExistence type="inferred from homology"/>
<keyword evidence="5 6" id="KW-0472">Membrane</keyword>
<keyword evidence="4 6" id="KW-1133">Transmembrane helix</keyword>
<dbReference type="Proteomes" id="UP000515928">
    <property type="component" value="Chromosome"/>
</dbReference>
<evidence type="ECO:0000256" key="3">
    <source>
        <dbReference type="ARBA" id="ARBA00022692"/>
    </source>
</evidence>
<evidence type="ECO:0000256" key="5">
    <source>
        <dbReference type="ARBA" id="ARBA00023136"/>
    </source>
</evidence>
<organism evidence="7 8">
    <name type="scientific">Erysipelothrix inopinata</name>
    <dbReference type="NCBI Taxonomy" id="225084"/>
    <lineage>
        <taxon>Bacteria</taxon>
        <taxon>Bacillati</taxon>
        <taxon>Bacillota</taxon>
        <taxon>Erysipelotrichia</taxon>
        <taxon>Erysipelotrichales</taxon>
        <taxon>Erysipelotrichaceae</taxon>
        <taxon>Erysipelothrix</taxon>
    </lineage>
</organism>
<dbReference type="AlphaFoldDB" id="A0A7G9RWE3"/>
<dbReference type="GO" id="GO:0016020">
    <property type="term" value="C:membrane"/>
    <property type="evidence" value="ECO:0007669"/>
    <property type="project" value="UniProtKB-SubCell"/>
</dbReference>
<comment type="subcellular location">
    <subcellularLocation>
        <location evidence="1">Membrane</location>
        <topology evidence="1">Multi-pass membrane protein</topology>
    </subcellularLocation>
</comment>